<dbReference type="EMBL" id="KV454408">
    <property type="protein sequence ID" value="ODQ66525.1"/>
    <property type="molecule type" value="Genomic_DNA"/>
</dbReference>
<evidence type="ECO:0000256" key="2">
    <source>
        <dbReference type="SAM" id="MobiDB-lite"/>
    </source>
</evidence>
<dbReference type="InterPro" id="IPR024312">
    <property type="entry name" value="TACC_fungi"/>
</dbReference>
<evidence type="ECO:0000313" key="3">
    <source>
        <dbReference type="EMBL" id="ODQ66525.1"/>
    </source>
</evidence>
<feature type="compositionally biased region" description="Polar residues" evidence="2">
    <location>
        <begin position="58"/>
        <end position="81"/>
    </location>
</feature>
<feature type="region of interest" description="Disordered" evidence="2">
    <location>
        <begin position="1"/>
        <end position="100"/>
    </location>
</feature>
<keyword evidence="1" id="KW-0175">Coiled coil</keyword>
<organism evidence="3 4">
    <name type="scientific">Nadsonia fulvescens var. elongata DSM 6958</name>
    <dbReference type="NCBI Taxonomy" id="857566"/>
    <lineage>
        <taxon>Eukaryota</taxon>
        <taxon>Fungi</taxon>
        <taxon>Dikarya</taxon>
        <taxon>Ascomycota</taxon>
        <taxon>Saccharomycotina</taxon>
        <taxon>Dipodascomycetes</taxon>
        <taxon>Dipodascales</taxon>
        <taxon>Dipodascales incertae sedis</taxon>
        <taxon>Nadsonia</taxon>
    </lineage>
</organism>
<evidence type="ECO:0000313" key="4">
    <source>
        <dbReference type="Proteomes" id="UP000095009"/>
    </source>
</evidence>
<feature type="compositionally biased region" description="Polar residues" evidence="2">
    <location>
        <begin position="26"/>
        <end position="52"/>
    </location>
</feature>
<keyword evidence="4" id="KW-1185">Reference proteome</keyword>
<gene>
    <name evidence="3" type="ORF">NADFUDRAFT_50442</name>
</gene>
<dbReference type="OrthoDB" id="5367584at2759"/>
<dbReference type="Proteomes" id="UP000095009">
    <property type="component" value="Unassembled WGS sequence"/>
</dbReference>
<feature type="coiled-coil region" evidence="1">
    <location>
        <begin position="340"/>
        <end position="374"/>
    </location>
</feature>
<feature type="compositionally biased region" description="Basic and acidic residues" evidence="2">
    <location>
        <begin position="1"/>
        <end position="23"/>
    </location>
</feature>
<feature type="region of interest" description="Disordered" evidence="2">
    <location>
        <begin position="178"/>
        <end position="199"/>
    </location>
</feature>
<dbReference type="AlphaFoldDB" id="A0A1E3PM68"/>
<sequence>MDTLKENMTPHKRRALYDAERRKSQSTRLASTTPTSNTTVSRLPSPIKSTKNIHLFSTKRNGQNVRASSSGSHTVNSNGSPKPSAEPDPVSHKGVKKSGNEVDHDAEDLLLNNVANTTIAISSPIEDNLSSVAERGYIEDGFLVNENRVSQSIRKNSILVSDSDENTISSPVVSVRRSNTTGSVRVPPANHQQQQQRTAANRIEIVSPVGDRNRKNLPSYSLPTTSSLQSRLIVDSGDKNRSSSPMASSLAVTEIDRVKAQYITEVHSLQAMVTGQDTQIAGLKRCLQECETKLAVQDRVFYDNKIALVMEELHARYSEKHTRKITDIKQNLTSEWERKYTILENNLQITNAELQDLKKKYASIQSELEKERKEKSDMVKLWDEYQQLKTTGDHCEDK</sequence>
<name>A0A1E3PM68_9ASCO</name>
<proteinExistence type="predicted"/>
<reference evidence="3 4" key="1">
    <citation type="journal article" date="2016" name="Proc. Natl. Acad. Sci. U.S.A.">
        <title>Comparative genomics of biotechnologically important yeasts.</title>
        <authorList>
            <person name="Riley R."/>
            <person name="Haridas S."/>
            <person name="Wolfe K.H."/>
            <person name="Lopes M.R."/>
            <person name="Hittinger C.T."/>
            <person name="Goeker M."/>
            <person name="Salamov A.A."/>
            <person name="Wisecaver J.H."/>
            <person name="Long T.M."/>
            <person name="Calvey C.H."/>
            <person name="Aerts A.L."/>
            <person name="Barry K.W."/>
            <person name="Choi C."/>
            <person name="Clum A."/>
            <person name="Coughlan A.Y."/>
            <person name="Deshpande S."/>
            <person name="Douglass A.P."/>
            <person name="Hanson S.J."/>
            <person name="Klenk H.-P."/>
            <person name="LaButti K.M."/>
            <person name="Lapidus A."/>
            <person name="Lindquist E.A."/>
            <person name="Lipzen A.M."/>
            <person name="Meier-Kolthoff J.P."/>
            <person name="Ohm R.A."/>
            <person name="Otillar R.P."/>
            <person name="Pangilinan J.L."/>
            <person name="Peng Y."/>
            <person name="Rokas A."/>
            <person name="Rosa C.A."/>
            <person name="Scheuner C."/>
            <person name="Sibirny A.A."/>
            <person name="Slot J.C."/>
            <person name="Stielow J.B."/>
            <person name="Sun H."/>
            <person name="Kurtzman C.P."/>
            <person name="Blackwell M."/>
            <person name="Grigoriev I.V."/>
            <person name="Jeffries T.W."/>
        </authorList>
    </citation>
    <scope>NUCLEOTIDE SEQUENCE [LARGE SCALE GENOMIC DNA]</scope>
    <source>
        <strain evidence="3 4">DSM 6958</strain>
    </source>
</reference>
<accession>A0A1E3PM68</accession>
<evidence type="ECO:0000256" key="1">
    <source>
        <dbReference type="SAM" id="Coils"/>
    </source>
</evidence>
<dbReference type="Pfam" id="PF12709">
    <property type="entry name" value="Fungal_TACC"/>
    <property type="match status" value="1"/>
</dbReference>
<protein>
    <submittedName>
        <fullName evidence="3">Uncharacterized protein</fullName>
    </submittedName>
</protein>
<feature type="compositionally biased region" description="Polar residues" evidence="2">
    <location>
        <begin position="190"/>
        <end position="199"/>
    </location>
</feature>